<proteinExistence type="predicted"/>
<gene>
    <name evidence="2" type="ORF">ACH5RR_023300</name>
</gene>
<dbReference type="Proteomes" id="UP001630127">
    <property type="component" value="Unassembled WGS sequence"/>
</dbReference>
<keyword evidence="3" id="KW-1185">Reference proteome</keyword>
<name>A0ABD2ZBC6_9GENT</name>
<feature type="compositionally biased region" description="Basic and acidic residues" evidence="1">
    <location>
        <begin position="223"/>
        <end position="232"/>
    </location>
</feature>
<accession>A0ABD2ZBC6</accession>
<evidence type="ECO:0000256" key="1">
    <source>
        <dbReference type="SAM" id="MobiDB-lite"/>
    </source>
</evidence>
<protein>
    <submittedName>
        <fullName evidence="2">Uncharacterized protein</fullName>
    </submittedName>
</protein>
<dbReference type="EMBL" id="JBJUIK010000010">
    <property type="protein sequence ID" value="KAL3516398.1"/>
    <property type="molecule type" value="Genomic_DNA"/>
</dbReference>
<comment type="caution">
    <text evidence="2">The sequence shown here is derived from an EMBL/GenBank/DDBJ whole genome shotgun (WGS) entry which is preliminary data.</text>
</comment>
<sequence length="232" mass="25766">MARPSFRFHCKLKKELGLLGQLLLLPKPWAEYGIQYFQLKANHMSKVSNPFTILDLALAEDWSYRLGRPTERGLSFCYLCGRMGHEQAQAQCKAKLGKDNNCKGAELEEGEIADKPFTPCMKQRSGSRRGTSGNTHGIANMLDPIPECKSDSSKYESDESQGPAQDHAASNQDRCCQDRCLQQDFMGSNPNEDIILKREKGGKPDSSKPSTPFNPSSSAHSFSSDRDQTVEG</sequence>
<feature type="compositionally biased region" description="Basic and acidic residues" evidence="1">
    <location>
        <begin position="194"/>
        <end position="206"/>
    </location>
</feature>
<feature type="compositionally biased region" description="Polar residues" evidence="1">
    <location>
        <begin position="128"/>
        <end position="137"/>
    </location>
</feature>
<evidence type="ECO:0000313" key="2">
    <source>
        <dbReference type="EMBL" id="KAL3516398.1"/>
    </source>
</evidence>
<feature type="compositionally biased region" description="Basic and acidic residues" evidence="1">
    <location>
        <begin position="146"/>
        <end position="157"/>
    </location>
</feature>
<reference evidence="2 3" key="1">
    <citation type="submission" date="2024-11" db="EMBL/GenBank/DDBJ databases">
        <title>A near-complete genome assembly of Cinchona calisaya.</title>
        <authorList>
            <person name="Lian D.C."/>
            <person name="Zhao X.W."/>
            <person name="Wei L."/>
        </authorList>
    </citation>
    <scope>NUCLEOTIDE SEQUENCE [LARGE SCALE GENOMIC DNA]</scope>
    <source>
        <tissue evidence="2">Nenye</tissue>
    </source>
</reference>
<organism evidence="2 3">
    <name type="scientific">Cinchona calisaya</name>
    <dbReference type="NCBI Taxonomy" id="153742"/>
    <lineage>
        <taxon>Eukaryota</taxon>
        <taxon>Viridiplantae</taxon>
        <taxon>Streptophyta</taxon>
        <taxon>Embryophyta</taxon>
        <taxon>Tracheophyta</taxon>
        <taxon>Spermatophyta</taxon>
        <taxon>Magnoliopsida</taxon>
        <taxon>eudicotyledons</taxon>
        <taxon>Gunneridae</taxon>
        <taxon>Pentapetalae</taxon>
        <taxon>asterids</taxon>
        <taxon>lamiids</taxon>
        <taxon>Gentianales</taxon>
        <taxon>Rubiaceae</taxon>
        <taxon>Cinchonoideae</taxon>
        <taxon>Cinchoneae</taxon>
        <taxon>Cinchona</taxon>
    </lineage>
</organism>
<evidence type="ECO:0000313" key="3">
    <source>
        <dbReference type="Proteomes" id="UP001630127"/>
    </source>
</evidence>
<dbReference type="AlphaFoldDB" id="A0ABD2ZBC6"/>
<feature type="region of interest" description="Disordered" evidence="1">
    <location>
        <begin position="114"/>
        <end position="232"/>
    </location>
</feature>